<proteinExistence type="predicted"/>
<keyword evidence="2" id="KW-1185">Reference proteome</keyword>
<evidence type="ECO:0000313" key="2">
    <source>
        <dbReference type="Proteomes" id="UP001497535"/>
    </source>
</evidence>
<evidence type="ECO:0000313" key="1">
    <source>
        <dbReference type="EMBL" id="CAK5069633.1"/>
    </source>
</evidence>
<dbReference type="EMBL" id="CAVMJV010000021">
    <property type="protein sequence ID" value="CAK5069633.1"/>
    <property type="molecule type" value="Genomic_DNA"/>
</dbReference>
<dbReference type="Proteomes" id="UP001497535">
    <property type="component" value="Unassembled WGS sequence"/>
</dbReference>
<accession>A0ACB0YYW9</accession>
<reference evidence="1" key="1">
    <citation type="submission" date="2023-11" db="EMBL/GenBank/DDBJ databases">
        <authorList>
            <person name="Poullet M."/>
        </authorList>
    </citation>
    <scope>NUCLEOTIDE SEQUENCE</scope>
    <source>
        <strain evidence="1">E1834</strain>
    </source>
</reference>
<organism evidence="1 2">
    <name type="scientific">Meloidogyne enterolobii</name>
    <name type="common">Root-knot nematode worm</name>
    <name type="synonym">Meloidogyne mayaguensis</name>
    <dbReference type="NCBI Taxonomy" id="390850"/>
    <lineage>
        <taxon>Eukaryota</taxon>
        <taxon>Metazoa</taxon>
        <taxon>Ecdysozoa</taxon>
        <taxon>Nematoda</taxon>
        <taxon>Chromadorea</taxon>
        <taxon>Rhabditida</taxon>
        <taxon>Tylenchina</taxon>
        <taxon>Tylenchomorpha</taxon>
        <taxon>Tylenchoidea</taxon>
        <taxon>Meloidogynidae</taxon>
        <taxon>Meloidogyninae</taxon>
        <taxon>Meloidogyne</taxon>
    </lineage>
</organism>
<gene>
    <name evidence="1" type="ORF">MENTE1834_LOCUS18405</name>
</gene>
<protein>
    <submittedName>
        <fullName evidence="1">Uncharacterized protein</fullName>
    </submittedName>
</protein>
<sequence length="67" mass="7898">MGRPIGKAESDAKLSRIKELFQSFPDGKISFADFDELCRRMDMAIYTKAKFYFLFFTKKTYKISKKL</sequence>
<comment type="caution">
    <text evidence="1">The sequence shown here is derived from an EMBL/GenBank/DDBJ whole genome shotgun (WGS) entry which is preliminary data.</text>
</comment>
<name>A0ACB0YYW9_MELEN</name>